<dbReference type="InterPro" id="IPR024478">
    <property type="entry name" value="HlyB_4HB_MCP"/>
</dbReference>
<evidence type="ECO:0000256" key="1">
    <source>
        <dbReference type="ARBA" id="ARBA00022481"/>
    </source>
</evidence>
<dbReference type="SMART" id="SM00283">
    <property type="entry name" value="MA"/>
    <property type="match status" value="1"/>
</dbReference>
<evidence type="ECO:0000313" key="9">
    <source>
        <dbReference type="EMBL" id="WFF42103.1"/>
    </source>
</evidence>
<evidence type="ECO:0000259" key="7">
    <source>
        <dbReference type="PROSITE" id="PS50111"/>
    </source>
</evidence>
<feature type="domain" description="HAMP" evidence="8">
    <location>
        <begin position="195"/>
        <end position="247"/>
    </location>
</feature>
<feature type="transmembrane region" description="Helical" evidence="6">
    <location>
        <begin position="174"/>
        <end position="194"/>
    </location>
</feature>
<keyword evidence="10" id="KW-1185">Reference proteome</keyword>
<dbReference type="RefSeq" id="WP_282234934.1">
    <property type="nucleotide sequence ID" value="NZ_CP035631.1"/>
</dbReference>
<feature type="region of interest" description="Disordered" evidence="5">
    <location>
        <begin position="514"/>
        <end position="538"/>
    </location>
</feature>
<dbReference type="SUPFAM" id="SSF58104">
    <property type="entry name" value="Methyl-accepting chemotaxis protein (MCP) signaling domain"/>
    <property type="match status" value="1"/>
</dbReference>
<dbReference type="PROSITE" id="PS50111">
    <property type="entry name" value="CHEMOTAXIS_TRANSDUC_2"/>
    <property type="match status" value="1"/>
</dbReference>
<feature type="domain" description="Methyl-accepting transducer" evidence="7">
    <location>
        <begin position="252"/>
        <end position="481"/>
    </location>
</feature>
<keyword evidence="6" id="KW-0812">Transmembrane</keyword>
<dbReference type="PANTHER" id="PTHR43531:SF14">
    <property type="entry name" value="METHYL-ACCEPTING CHEMOTAXIS PROTEIN I-RELATED"/>
    <property type="match status" value="1"/>
</dbReference>
<dbReference type="CDD" id="cd11386">
    <property type="entry name" value="MCP_signal"/>
    <property type="match status" value="1"/>
</dbReference>
<dbReference type="CDD" id="cd06225">
    <property type="entry name" value="HAMP"/>
    <property type="match status" value="1"/>
</dbReference>
<dbReference type="InterPro" id="IPR004089">
    <property type="entry name" value="MCPsignal_dom"/>
</dbReference>
<accession>A0ABY8FH09</accession>
<dbReference type="InterPro" id="IPR004090">
    <property type="entry name" value="Chemotax_Me-accpt_rcpt"/>
</dbReference>
<dbReference type="Gene3D" id="6.10.340.10">
    <property type="match status" value="1"/>
</dbReference>
<gene>
    <name evidence="9" type="ORF">EVC62_11635</name>
</gene>
<evidence type="ECO:0000313" key="10">
    <source>
        <dbReference type="Proteomes" id="UP001321526"/>
    </source>
</evidence>
<feature type="compositionally biased region" description="Polar residues" evidence="5">
    <location>
        <begin position="515"/>
        <end position="527"/>
    </location>
</feature>
<dbReference type="EMBL" id="CP035631">
    <property type="protein sequence ID" value="WFF42103.1"/>
    <property type="molecule type" value="Genomic_DNA"/>
</dbReference>
<evidence type="ECO:0000259" key="8">
    <source>
        <dbReference type="PROSITE" id="PS50885"/>
    </source>
</evidence>
<keyword evidence="2 4" id="KW-0807">Transducer</keyword>
<dbReference type="InterPro" id="IPR003660">
    <property type="entry name" value="HAMP_dom"/>
</dbReference>
<keyword evidence="6" id="KW-0472">Membrane</keyword>
<dbReference type="Pfam" id="PF00015">
    <property type="entry name" value="MCPsignal"/>
    <property type="match status" value="1"/>
</dbReference>
<dbReference type="InterPro" id="IPR051310">
    <property type="entry name" value="MCP_chemotaxis"/>
</dbReference>
<evidence type="ECO:0000256" key="6">
    <source>
        <dbReference type="SAM" id="Phobius"/>
    </source>
</evidence>
<dbReference type="Proteomes" id="UP001321526">
    <property type="component" value="Chromosome"/>
</dbReference>
<evidence type="ECO:0000256" key="4">
    <source>
        <dbReference type="PROSITE-ProRule" id="PRU00284"/>
    </source>
</evidence>
<dbReference type="PANTHER" id="PTHR43531">
    <property type="entry name" value="PROTEIN ICFG"/>
    <property type="match status" value="1"/>
</dbReference>
<reference evidence="9 10" key="1">
    <citation type="submission" date="2019-01" db="EMBL/GenBank/DDBJ databases">
        <title>Genome sequence of Salinicola endophyticus REST5.</title>
        <authorList>
            <person name="Nascimento F.X."/>
        </authorList>
    </citation>
    <scope>NUCLEOTIDE SEQUENCE [LARGE SCALE GENOMIC DNA]</scope>
    <source>
        <strain evidence="9 10">REST5</strain>
    </source>
</reference>
<dbReference type="PROSITE" id="PS50885">
    <property type="entry name" value="HAMP"/>
    <property type="match status" value="1"/>
</dbReference>
<dbReference type="Pfam" id="PF12729">
    <property type="entry name" value="4HB_MCP_1"/>
    <property type="match status" value="1"/>
</dbReference>
<evidence type="ECO:0000256" key="2">
    <source>
        <dbReference type="ARBA" id="ARBA00023224"/>
    </source>
</evidence>
<name>A0ABY8FH09_9GAMM</name>
<keyword evidence="6" id="KW-1133">Transmembrane helix</keyword>
<comment type="similarity">
    <text evidence="3">Belongs to the methyl-accepting chemotaxis (MCP) protein family.</text>
</comment>
<keyword evidence="1" id="KW-0488">Methylation</keyword>
<dbReference type="Gene3D" id="1.10.287.950">
    <property type="entry name" value="Methyl-accepting chemotaxis protein"/>
    <property type="match status" value="1"/>
</dbReference>
<dbReference type="PRINTS" id="PR00260">
    <property type="entry name" value="CHEMTRNSDUCR"/>
</dbReference>
<dbReference type="SMART" id="SM00304">
    <property type="entry name" value="HAMP"/>
    <property type="match status" value="1"/>
</dbReference>
<sequence length="538" mass="57870">MRSALHSVKARLCLGLGLIILLLVAIGVQGVLNNRETQETMHAIVEDNVQSMIELSTVRAAVSDNRTLFALSGNQELSAAQRHEIDANRQRADAAWGRYASVSGDAQKQKAQTFIQALEAQRNLLDSGHADESAISQSYANVYDSITALYRSERAETLANYQQSIKSYQRSRTIVIGVILVALVIAIAIGWWLARGILRPLKEATDFSTALAEGNLGVRLSTRYRDEFGRMLDAMAAMRDKLTGVIAEVANNARTVESISGELVASNENLSQRTQEQAASLQETASALEQITNTVSQNADNAGQADTLASDVSTQAKQGGNVVEEAIGAMREIDTSSQQISNIIGMIDEIAFQTNLLALNASVEAARAGEQGRGFAVVAQEVRQLASRSADAAGEIKQLVSESAQRVARGSELVNRSGETLTQIVTSVAKVTDLVSEIAVASREQSTGIQQINLAVGEMDSVTQQNATLVEESTTVTASLKDQAELLAQEVSFFRGYDDSGASPHDHRAALLSPTVKSRQPQPQSRHTAQDVEAWSSF</sequence>
<evidence type="ECO:0000256" key="3">
    <source>
        <dbReference type="ARBA" id="ARBA00029447"/>
    </source>
</evidence>
<protein>
    <submittedName>
        <fullName evidence="9">HAMP domain-containing protein</fullName>
    </submittedName>
</protein>
<evidence type="ECO:0000256" key="5">
    <source>
        <dbReference type="SAM" id="MobiDB-lite"/>
    </source>
</evidence>
<proteinExistence type="inferred from homology"/>
<dbReference type="Pfam" id="PF00672">
    <property type="entry name" value="HAMP"/>
    <property type="match status" value="1"/>
</dbReference>
<organism evidence="9 10">
    <name type="scientific">Salinicola endophyticus</name>
    <dbReference type="NCBI Taxonomy" id="1949083"/>
    <lineage>
        <taxon>Bacteria</taxon>
        <taxon>Pseudomonadati</taxon>
        <taxon>Pseudomonadota</taxon>
        <taxon>Gammaproteobacteria</taxon>
        <taxon>Oceanospirillales</taxon>
        <taxon>Halomonadaceae</taxon>
        <taxon>Salinicola</taxon>
    </lineage>
</organism>